<proteinExistence type="predicted"/>
<evidence type="ECO:0000313" key="3">
    <source>
        <dbReference type="Proteomes" id="UP000717696"/>
    </source>
</evidence>
<name>A0A9P9DIU6_9HYPO</name>
<dbReference type="EMBL" id="JAGMUU010000029">
    <property type="protein sequence ID" value="KAH7120043.1"/>
    <property type="molecule type" value="Genomic_DNA"/>
</dbReference>
<dbReference type="OrthoDB" id="5153649at2759"/>
<reference evidence="2" key="1">
    <citation type="journal article" date="2021" name="Nat. Commun.">
        <title>Genetic determinants of endophytism in the Arabidopsis root mycobiome.</title>
        <authorList>
            <person name="Mesny F."/>
            <person name="Miyauchi S."/>
            <person name="Thiergart T."/>
            <person name="Pickel B."/>
            <person name="Atanasova L."/>
            <person name="Karlsson M."/>
            <person name="Huettel B."/>
            <person name="Barry K.W."/>
            <person name="Haridas S."/>
            <person name="Chen C."/>
            <person name="Bauer D."/>
            <person name="Andreopoulos W."/>
            <person name="Pangilinan J."/>
            <person name="LaButti K."/>
            <person name="Riley R."/>
            <person name="Lipzen A."/>
            <person name="Clum A."/>
            <person name="Drula E."/>
            <person name="Henrissat B."/>
            <person name="Kohler A."/>
            <person name="Grigoriev I.V."/>
            <person name="Martin F.M."/>
            <person name="Hacquard S."/>
        </authorList>
    </citation>
    <scope>NUCLEOTIDE SEQUENCE</scope>
    <source>
        <strain evidence="2">MPI-CAGE-AT-0021</strain>
    </source>
</reference>
<organism evidence="2 3">
    <name type="scientific">Dactylonectria estremocensis</name>
    <dbReference type="NCBI Taxonomy" id="1079267"/>
    <lineage>
        <taxon>Eukaryota</taxon>
        <taxon>Fungi</taxon>
        <taxon>Dikarya</taxon>
        <taxon>Ascomycota</taxon>
        <taxon>Pezizomycotina</taxon>
        <taxon>Sordariomycetes</taxon>
        <taxon>Hypocreomycetidae</taxon>
        <taxon>Hypocreales</taxon>
        <taxon>Nectriaceae</taxon>
        <taxon>Dactylonectria</taxon>
    </lineage>
</organism>
<evidence type="ECO:0000313" key="2">
    <source>
        <dbReference type="EMBL" id="KAH7120043.1"/>
    </source>
</evidence>
<comment type="caution">
    <text evidence="2">The sequence shown here is derived from an EMBL/GenBank/DDBJ whole genome shotgun (WGS) entry which is preliminary data.</text>
</comment>
<feature type="compositionally biased region" description="Basic residues" evidence="1">
    <location>
        <begin position="189"/>
        <end position="198"/>
    </location>
</feature>
<dbReference type="AlphaFoldDB" id="A0A9P9DIU6"/>
<gene>
    <name evidence="2" type="ORF">B0J13DRAFT_567980</name>
</gene>
<feature type="region of interest" description="Disordered" evidence="1">
    <location>
        <begin position="47"/>
        <end position="67"/>
    </location>
</feature>
<sequence>MHGTQECLGPSRTQQPQVRRLTQNLAFPPRRVFHDLHRDACSEALRIGSKTPAQTKPETGNSTGTVDGAVDSDTFLESIVARMDELHRSGEPAVALHAKSYHQYQGQWLSLRTRNTCLLCIQRVPQYELPCRHGIWEHCVRVFGHASEEGPRFFAVPHCFLCGAYAGLHVRVRPPTAGVGGAVHRRRRCSRHHSRHNPRAPGRRDWLAHPNSGALPARRRSQYRYVPLLPHVSLSRYPPTMSSCGCGQPQV</sequence>
<protein>
    <submittedName>
        <fullName evidence="2">Uncharacterized protein</fullName>
    </submittedName>
</protein>
<keyword evidence="3" id="KW-1185">Reference proteome</keyword>
<accession>A0A9P9DIU6</accession>
<dbReference type="Proteomes" id="UP000717696">
    <property type="component" value="Unassembled WGS sequence"/>
</dbReference>
<feature type="region of interest" description="Disordered" evidence="1">
    <location>
        <begin position="189"/>
        <end position="213"/>
    </location>
</feature>
<evidence type="ECO:0000256" key="1">
    <source>
        <dbReference type="SAM" id="MobiDB-lite"/>
    </source>
</evidence>
<feature type="compositionally biased region" description="Polar residues" evidence="1">
    <location>
        <begin position="51"/>
        <end position="65"/>
    </location>
</feature>